<evidence type="ECO:0000259" key="11">
    <source>
        <dbReference type="PROSITE" id="PS50109"/>
    </source>
</evidence>
<dbReference type="InterPro" id="IPR005467">
    <property type="entry name" value="His_kinase_dom"/>
</dbReference>
<evidence type="ECO:0000256" key="3">
    <source>
        <dbReference type="ARBA" id="ARBA00012438"/>
    </source>
</evidence>
<evidence type="ECO:0000256" key="1">
    <source>
        <dbReference type="ARBA" id="ARBA00000085"/>
    </source>
</evidence>
<dbReference type="InterPro" id="IPR050428">
    <property type="entry name" value="TCS_sensor_his_kinase"/>
</dbReference>
<evidence type="ECO:0000256" key="7">
    <source>
        <dbReference type="ARBA" id="ARBA00022777"/>
    </source>
</evidence>
<dbReference type="EC" id="2.7.13.3" evidence="3"/>
<accession>A0A7W4IFC9</accession>
<dbReference type="Gene3D" id="3.30.565.10">
    <property type="entry name" value="Histidine kinase-like ATPase, C-terminal domain"/>
    <property type="match status" value="1"/>
</dbReference>
<dbReference type="SMART" id="SM00387">
    <property type="entry name" value="HATPase_c"/>
    <property type="match status" value="1"/>
</dbReference>
<evidence type="ECO:0000256" key="4">
    <source>
        <dbReference type="ARBA" id="ARBA00022553"/>
    </source>
</evidence>
<feature type="region of interest" description="Disordered" evidence="10">
    <location>
        <begin position="108"/>
        <end position="131"/>
    </location>
</feature>
<organism evidence="13 14">
    <name type="scientific">Gluconacetobacter sacchari</name>
    <dbReference type="NCBI Taxonomy" id="92759"/>
    <lineage>
        <taxon>Bacteria</taxon>
        <taxon>Pseudomonadati</taxon>
        <taxon>Pseudomonadota</taxon>
        <taxon>Alphaproteobacteria</taxon>
        <taxon>Acetobacterales</taxon>
        <taxon>Acetobacteraceae</taxon>
        <taxon>Gluconacetobacter</taxon>
    </lineage>
</organism>
<dbReference type="Gene3D" id="1.10.287.130">
    <property type="match status" value="1"/>
</dbReference>
<evidence type="ECO:0000256" key="2">
    <source>
        <dbReference type="ARBA" id="ARBA00004370"/>
    </source>
</evidence>
<keyword evidence="8" id="KW-1133">Transmembrane helix</keyword>
<gene>
    <name evidence="13" type="ORF">HLH48_17115</name>
</gene>
<evidence type="ECO:0000313" key="13">
    <source>
        <dbReference type="EMBL" id="MBB2161866.1"/>
    </source>
</evidence>
<feature type="domain" description="HAMP" evidence="12">
    <location>
        <begin position="217"/>
        <end position="268"/>
    </location>
</feature>
<dbReference type="GO" id="GO:0005886">
    <property type="term" value="C:plasma membrane"/>
    <property type="evidence" value="ECO:0007669"/>
    <property type="project" value="TreeGrafter"/>
</dbReference>
<evidence type="ECO:0000256" key="10">
    <source>
        <dbReference type="SAM" id="MobiDB-lite"/>
    </source>
</evidence>
<protein>
    <recommendedName>
        <fullName evidence="3">histidine kinase</fullName>
        <ecNumber evidence="3">2.7.13.3</ecNumber>
    </recommendedName>
</protein>
<comment type="catalytic activity">
    <reaction evidence="1">
        <text>ATP + protein L-histidine = ADP + protein N-phospho-L-histidine.</text>
        <dbReference type="EC" id="2.7.13.3"/>
    </reaction>
</comment>
<dbReference type="GO" id="GO:0000160">
    <property type="term" value="P:phosphorelay signal transduction system"/>
    <property type="evidence" value="ECO:0007669"/>
    <property type="project" value="UniProtKB-KW"/>
</dbReference>
<dbReference type="InterPro" id="IPR003594">
    <property type="entry name" value="HATPase_dom"/>
</dbReference>
<keyword evidence="6" id="KW-0812">Transmembrane</keyword>
<evidence type="ECO:0000259" key="12">
    <source>
        <dbReference type="PROSITE" id="PS50885"/>
    </source>
</evidence>
<dbReference type="Proteomes" id="UP000589085">
    <property type="component" value="Unassembled WGS sequence"/>
</dbReference>
<evidence type="ECO:0000313" key="14">
    <source>
        <dbReference type="Proteomes" id="UP000589085"/>
    </source>
</evidence>
<dbReference type="EMBL" id="JABEQJ010000026">
    <property type="protein sequence ID" value="MBB2161866.1"/>
    <property type="molecule type" value="Genomic_DNA"/>
</dbReference>
<dbReference type="Pfam" id="PF02518">
    <property type="entry name" value="HATPase_c"/>
    <property type="match status" value="1"/>
</dbReference>
<evidence type="ECO:0000256" key="9">
    <source>
        <dbReference type="ARBA" id="ARBA00023012"/>
    </source>
</evidence>
<keyword evidence="8" id="KW-0472">Membrane</keyword>
<sequence length="473" mass="50113">MRLLPRSLTGRLLVTAGGALLLGITVSASVIAGVFGHFVLQTLDLRLDTEIALIARTLDRNPDHPAAALHAGDLPPFDQPGSGWVWEARGPFGIVRSVSLGGQALSLPPDPLSDRLRDPPPAPPDMPRPGAPFGIADALRLHGMPPDLRPMDGRDAQGHAVHYRVAAFGQGAGQVTIVTAAPREIVEQPLRAAATPLAESVLAMGGIMLAALAVQIRVGLRPVVRLRRMVAEVKAGRLRRIAVSEPTELVPLVEELDGLIVANENAVAQARTHVSNLAHGLKTPLASLKLDLADAPGAEGARLRLLVETMERHIRHHLGRARAGGGVASPAVILLPRLQDLAEALARIHAESPCHADLDVPSDLHVRCDPQDLDELLGNVLDNAWRHAAGRVRVTARADGKRVRITIEDDGRGLSDAEIDLVTHEGRRLDEQSAGTGFGLAITRELCALHGGSVMLERSTLGGLSVTIALRGA</sequence>
<proteinExistence type="predicted"/>
<evidence type="ECO:0000256" key="5">
    <source>
        <dbReference type="ARBA" id="ARBA00022679"/>
    </source>
</evidence>
<feature type="compositionally biased region" description="Pro residues" evidence="10">
    <location>
        <begin position="119"/>
        <end position="130"/>
    </location>
</feature>
<dbReference type="PANTHER" id="PTHR45436:SF5">
    <property type="entry name" value="SENSOR HISTIDINE KINASE TRCS"/>
    <property type="match status" value="1"/>
</dbReference>
<dbReference type="SUPFAM" id="SSF55874">
    <property type="entry name" value="ATPase domain of HSP90 chaperone/DNA topoisomerase II/histidine kinase"/>
    <property type="match status" value="1"/>
</dbReference>
<name>A0A7W4IFC9_9PROT</name>
<dbReference type="PROSITE" id="PS50109">
    <property type="entry name" value="HIS_KIN"/>
    <property type="match status" value="1"/>
</dbReference>
<reference evidence="13 14" key="1">
    <citation type="submission" date="2020-04" db="EMBL/GenBank/DDBJ databases">
        <title>Description of novel Gluconacetobacter.</title>
        <authorList>
            <person name="Sombolestani A."/>
        </authorList>
    </citation>
    <scope>NUCLEOTIDE SEQUENCE [LARGE SCALE GENOMIC DNA]</scope>
    <source>
        <strain evidence="13 14">LMG 19747</strain>
    </source>
</reference>
<dbReference type="InterPro" id="IPR003660">
    <property type="entry name" value="HAMP_dom"/>
</dbReference>
<keyword evidence="4" id="KW-0597">Phosphoprotein</keyword>
<dbReference type="InterPro" id="IPR036890">
    <property type="entry name" value="HATPase_C_sf"/>
</dbReference>
<comment type="subcellular location">
    <subcellularLocation>
        <location evidence="2">Membrane</location>
    </subcellularLocation>
</comment>
<keyword evidence="7 13" id="KW-0418">Kinase</keyword>
<feature type="domain" description="Histidine kinase" evidence="11">
    <location>
        <begin position="276"/>
        <end position="473"/>
    </location>
</feature>
<comment type="caution">
    <text evidence="13">The sequence shown here is derived from an EMBL/GenBank/DDBJ whole genome shotgun (WGS) entry which is preliminary data.</text>
</comment>
<dbReference type="GO" id="GO:0004673">
    <property type="term" value="F:protein histidine kinase activity"/>
    <property type="evidence" value="ECO:0007669"/>
    <property type="project" value="UniProtKB-EC"/>
</dbReference>
<keyword evidence="5" id="KW-0808">Transferase</keyword>
<evidence type="ECO:0000256" key="8">
    <source>
        <dbReference type="ARBA" id="ARBA00022989"/>
    </source>
</evidence>
<dbReference type="AlphaFoldDB" id="A0A7W4IFC9"/>
<evidence type="ECO:0000256" key="6">
    <source>
        <dbReference type="ARBA" id="ARBA00022692"/>
    </source>
</evidence>
<dbReference type="PROSITE" id="PS50885">
    <property type="entry name" value="HAMP"/>
    <property type="match status" value="1"/>
</dbReference>
<keyword evidence="9" id="KW-0902">Two-component regulatory system</keyword>
<dbReference type="RefSeq" id="WP_182998696.1">
    <property type="nucleotide sequence ID" value="NZ_JABEQJ010000026.1"/>
</dbReference>
<dbReference type="PANTHER" id="PTHR45436">
    <property type="entry name" value="SENSOR HISTIDINE KINASE YKOH"/>
    <property type="match status" value="1"/>
</dbReference>